<keyword evidence="3" id="KW-1185">Reference proteome</keyword>
<keyword evidence="1" id="KW-0472">Membrane</keyword>
<dbReference type="Proteomes" id="UP001597101">
    <property type="component" value="Unassembled WGS sequence"/>
</dbReference>
<keyword evidence="1" id="KW-0812">Transmembrane</keyword>
<comment type="caution">
    <text evidence="2">The sequence shown here is derived from an EMBL/GenBank/DDBJ whole genome shotgun (WGS) entry which is preliminary data.</text>
</comment>
<evidence type="ECO:0000256" key="1">
    <source>
        <dbReference type="SAM" id="Phobius"/>
    </source>
</evidence>
<dbReference type="EMBL" id="JBHTJV010000002">
    <property type="protein sequence ID" value="MFD0914951.1"/>
    <property type="molecule type" value="Genomic_DNA"/>
</dbReference>
<dbReference type="RefSeq" id="WP_377210805.1">
    <property type="nucleotide sequence ID" value="NZ_JBHTJV010000002.1"/>
</dbReference>
<organism evidence="2 3">
    <name type="scientific">Pseudahrensia aquimaris</name>
    <dbReference type="NCBI Taxonomy" id="744461"/>
    <lineage>
        <taxon>Bacteria</taxon>
        <taxon>Pseudomonadati</taxon>
        <taxon>Pseudomonadota</taxon>
        <taxon>Alphaproteobacteria</taxon>
        <taxon>Hyphomicrobiales</taxon>
        <taxon>Ahrensiaceae</taxon>
        <taxon>Pseudahrensia</taxon>
    </lineage>
</organism>
<protein>
    <submittedName>
        <fullName evidence="2">Uncharacterized protein</fullName>
    </submittedName>
</protein>
<gene>
    <name evidence="2" type="ORF">ACFQ14_00865</name>
</gene>
<sequence>MLGAMAGAVLILVSYQHSTIQNRNATILSQSNTSVEFYERQFEKASEAVQKAIFLLRFWDAEPLNTEQDKKTNRADAKRLIIEVSSNFFVHTSGFEESELRNALNKCRSVFSNRLTPDLVSDFASGSKNPEEVINALQDCHAEAVRKVGGFVADKVGDKVYSLEKDQRVTILGFGVDHSVIWILGFLSAVGVFFAYLYWTSRESDVPTRSEN</sequence>
<proteinExistence type="predicted"/>
<evidence type="ECO:0000313" key="2">
    <source>
        <dbReference type="EMBL" id="MFD0914951.1"/>
    </source>
</evidence>
<reference evidence="3" key="1">
    <citation type="journal article" date="2019" name="Int. J. Syst. Evol. Microbiol.">
        <title>The Global Catalogue of Microorganisms (GCM) 10K type strain sequencing project: providing services to taxonomists for standard genome sequencing and annotation.</title>
        <authorList>
            <consortium name="The Broad Institute Genomics Platform"/>
            <consortium name="The Broad Institute Genome Sequencing Center for Infectious Disease"/>
            <person name="Wu L."/>
            <person name="Ma J."/>
        </authorList>
    </citation>
    <scope>NUCLEOTIDE SEQUENCE [LARGE SCALE GENOMIC DNA]</scope>
    <source>
        <strain evidence="3">CCUG 60023</strain>
    </source>
</reference>
<name>A0ABW3FDR1_9HYPH</name>
<accession>A0ABW3FDR1</accession>
<keyword evidence="1" id="KW-1133">Transmembrane helix</keyword>
<feature type="transmembrane region" description="Helical" evidence="1">
    <location>
        <begin position="180"/>
        <end position="199"/>
    </location>
</feature>
<evidence type="ECO:0000313" key="3">
    <source>
        <dbReference type="Proteomes" id="UP001597101"/>
    </source>
</evidence>